<sequence>MTDIPLSAVAWLSVVLIQAVVHFFVLGHRRNRREPNDALPLDESLSLAETLSLSDALDDSASVTASVHSCPDNSYQVPLSPMYETSSQQFLAEHGGEINITLLGKTLISERVHDDNETSQEFIDFLNHTGTELLKTRSVECLVEEQMRAQ</sequence>
<keyword evidence="1" id="KW-0812">Transmembrane</keyword>
<keyword evidence="1" id="KW-1133">Transmembrane helix</keyword>
<dbReference type="EMBL" id="CAKOGP040002424">
    <property type="protein sequence ID" value="CAJ1969098.1"/>
    <property type="molecule type" value="Genomic_DNA"/>
</dbReference>
<dbReference type="EMBL" id="CAKOGP040002424">
    <property type="protein sequence ID" value="CAJ1969100.1"/>
    <property type="molecule type" value="Genomic_DNA"/>
</dbReference>
<dbReference type="AlphaFoldDB" id="A0AAD2PXZ2"/>
<evidence type="ECO:0000313" key="2">
    <source>
        <dbReference type="EMBL" id="CAJ1969100.1"/>
    </source>
</evidence>
<accession>A0AAD2PXZ2</accession>
<reference evidence="2" key="1">
    <citation type="submission" date="2023-08" db="EMBL/GenBank/DDBJ databases">
        <authorList>
            <person name="Audoor S."/>
            <person name="Bilcke G."/>
        </authorList>
    </citation>
    <scope>NUCLEOTIDE SEQUENCE</scope>
</reference>
<evidence type="ECO:0000313" key="3">
    <source>
        <dbReference type="Proteomes" id="UP001295423"/>
    </source>
</evidence>
<feature type="transmembrane region" description="Helical" evidence="1">
    <location>
        <begin position="6"/>
        <end position="26"/>
    </location>
</feature>
<dbReference type="Proteomes" id="UP001295423">
    <property type="component" value="Unassembled WGS sequence"/>
</dbReference>
<keyword evidence="1" id="KW-0472">Membrane</keyword>
<proteinExistence type="predicted"/>
<organism evidence="2 3">
    <name type="scientific">Cylindrotheca closterium</name>
    <dbReference type="NCBI Taxonomy" id="2856"/>
    <lineage>
        <taxon>Eukaryota</taxon>
        <taxon>Sar</taxon>
        <taxon>Stramenopiles</taxon>
        <taxon>Ochrophyta</taxon>
        <taxon>Bacillariophyta</taxon>
        <taxon>Bacillariophyceae</taxon>
        <taxon>Bacillariophycidae</taxon>
        <taxon>Bacillariales</taxon>
        <taxon>Bacillariaceae</taxon>
        <taxon>Cylindrotheca</taxon>
    </lineage>
</organism>
<protein>
    <submittedName>
        <fullName evidence="2">Uncharacterized protein</fullName>
    </submittedName>
</protein>
<keyword evidence="3" id="KW-1185">Reference proteome</keyword>
<evidence type="ECO:0000256" key="1">
    <source>
        <dbReference type="SAM" id="Phobius"/>
    </source>
</evidence>
<comment type="caution">
    <text evidence="2">The sequence shown here is derived from an EMBL/GenBank/DDBJ whole genome shotgun (WGS) entry which is preliminary data.</text>
</comment>
<name>A0AAD2PXZ2_9STRA</name>
<gene>
    <name evidence="2" type="ORF">CYCCA115_LOCUS23536</name>
</gene>